<protein>
    <submittedName>
        <fullName evidence="2">Uncharacterized protein</fullName>
    </submittedName>
</protein>
<accession>A0A645BW32</accession>
<dbReference type="AlphaFoldDB" id="A0A645BW32"/>
<feature type="compositionally biased region" description="Low complexity" evidence="1">
    <location>
        <begin position="73"/>
        <end position="85"/>
    </location>
</feature>
<dbReference type="EMBL" id="VSSQ01022845">
    <property type="protein sequence ID" value="MPM69397.1"/>
    <property type="molecule type" value="Genomic_DNA"/>
</dbReference>
<proteinExistence type="predicted"/>
<feature type="compositionally biased region" description="Pro residues" evidence="1">
    <location>
        <begin position="1"/>
        <end position="10"/>
    </location>
</feature>
<evidence type="ECO:0000313" key="2">
    <source>
        <dbReference type="EMBL" id="MPM69397.1"/>
    </source>
</evidence>
<feature type="region of interest" description="Disordered" evidence="1">
    <location>
        <begin position="1"/>
        <end position="155"/>
    </location>
</feature>
<feature type="compositionally biased region" description="Low complexity" evidence="1">
    <location>
        <begin position="42"/>
        <end position="54"/>
    </location>
</feature>
<feature type="compositionally biased region" description="Basic residues" evidence="1">
    <location>
        <begin position="31"/>
        <end position="40"/>
    </location>
</feature>
<evidence type="ECO:0000256" key="1">
    <source>
        <dbReference type="SAM" id="MobiDB-lite"/>
    </source>
</evidence>
<sequence length="155" mass="16934">MPGPLQPRPPRSGLWEQTRRRLPLPRPVSRTAHRTRRPPPRRSACPSPPREGFLPSPPGPPPFCSTVRPFLRSSSAPAWASSQQPFPQPPVLFNKKPGGVRMSPAGQSAFPFSRPTEEEARGFPPVPGPWRGNGQLRPRQESGGPPPGRAPTWAG</sequence>
<gene>
    <name evidence="2" type="ORF">SDC9_116342</name>
</gene>
<comment type="caution">
    <text evidence="2">The sequence shown here is derived from an EMBL/GenBank/DDBJ whole genome shotgun (WGS) entry which is preliminary data.</text>
</comment>
<name>A0A645BW32_9ZZZZ</name>
<organism evidence="2">
    <name type="scientific">bioreactor metagenome</name>
    <dbReference type="NCBI Taxonomy" id="1076179"/>
    <lineage>
        <taxon>unclassified sequences</taxon>
        <taxon>metagenomes</taxon>
        <taxon>ecological metagenomes</taxon>
    </lineage>
</organism>
<reference evidence="2" key="1">
    <citation type="submission" date="2019-08" db="EMBL/GenBank/DDBJ databases">
        <authorList>
            <person name="Kucharzyk K."/>
            <person name="Murdoch R.W."/>
            <person name="Higgins S."/>
            <person name="Loffler F."/>
        </authorList>
    </citation>
    <scope>NUCLEOTIDE SEQUENCE</scope>
</reference>